<sequence>MIGPLEGFTDAWSATFLHEMYAIDRHIAYSISKWILIGFGVLLFPYVLVKYPTRTCSNDKQPIPGVNCGNC</sequence>
<keyword evidence="1" id="KW-0472">Membrane</keyword>
<dbReference type="EMBL" id="CP157942">
    <property type="protein sequence ID" value="XBS67889.1"/>
    <property type="molecule type" value="Genomic_DNA"/>
</dbReference>
<reference evidence="2" key="1">
    <citation type="submission" date="2024-06" db="EMBL/GenBank/DDBJ databases">
        <authorList>
            <person name="Dussert Y."/>
            <person name="Peccoud J."/>
            <person name="Pigeault R."/>
        </authorList>
    </citation>
    <scope>NUCLEOTIDE SEQUENCE</scope>
    <source>
        <strain evidence="2">WArc</strain>
    </source>
</reference>
<feature type="transmembrane region" description="Helical" evidence="1">
    <location>
        <begin position="27"/>
        <end position="49"/>
    </location>
</feature>
<keyword evidence="1" id="KW-0812">Transmembrane</keyword>
<protein>
    <submittedName>
        <fullName evidence="2">Uncharacterized protein</fullName>
    </submittedName>
</protein>
<accession>A0AAU7Q4G3</accession>
<dbReference type="RefSeq" id="WP_238580422.1">
    <property type="nucleotide sequence ID" value="NZ_CP157942.1"/>
</dbReference>
<evidence type="ECO:0000313" key="2">
    <source>
        <dbReference type="EMBL" id="XBS67889.1"/>
    </source>
</evidence>
<keyword evidence="1" id="KW-1133">Transmembrane helix</keyword>
<gene>
    <name evidence="2" type="ORF">ABLO99_01020</name>
</gene>
<name>A0AAU7Q4G3_9RICK</name>
<organism evidence="2">
    <name type="scientific">Wolbachia endosymbiont of Armadillidium arcangelii</name>
    <dbReference type="NCBI Taxonomy" id="3158571"/>
    <lineage>
        <taxon>Bacteria</taxon>
        <taxon>Pseudomonadati</taxon>
        <taxon>Pseudomonadota</taxon>
        <taxon>Alphaproteobacteria</taxon>
        <taxon>Rickettsiales</taxon>
        <taxon>Anaplasmataceae</taxon>
        <taxon>Wolbachieae</taxon>
        <taxon>Wolbachia</taxon>
    </lineage>
</organism>
<proteinExistence type="predicted"/>
<dbReference type="AlphaFoldDB" id="A0AAU7Q4G3"/>
<evidence type="ECO:0000256" key="1">
    <source>
        <dbReference type="SAM" id="Phobius"/>
    </source>
</evidence>